<feature type="region of interest" description="Disordered" evidence="1">
    <location>
        <begin position="156"/>
        <end position="199"/>
    </location>
</feature>
<feature type="compositionally biased region" description="Polar residues" evidence="1">
    <location>
        <begin position="1"/>
        <end position="12"/>
    </location>
</feature>
<evidence type="ECO:0000313" key="2">
    <source>
        <dbReference type="EMBL" id="GMI04005.1"/>
    </source>
</evidence>
<dbReference type="InterPro" id="IPR032675">
    <property type="entry name" value="LRR_dom_sf"/>
</dbReference>
<organism evidence="2 3">
    <name type="scientific">Triparma verrucosa</name>
    <dbReference type="NCBI Taxonomy" id="1606542"/>
    <lineage>
        <taxon>Eukaryota</taxon>
        <taxon>Sar</taxon>
        <taxon>Stramenopiles</taxon>
        <taxon>Ochrophyta</taxon>
        <taxon>Bolidophyceae</taxon>
        <taxon>Parmales</taxon>
        <taxon>Triparmaceae</taxon>
        <taxon>Triparma</taxon>
    </lineage>
</organism>
<dbReference type="AlphaFoldDB" id="A0A9W7CE13"/>
<dbReference type="Gene3D" id="3.80.10.10">
    <property type="entry name" value="Ribonuclease Inhibitor"/>
    <property type="match status" value="3"/>
</dbReference>
<gene>
    <name evidence="2" type="ORF">TrVE_jg9498</name>
</gene>
<feature type="region of interest" description="Disordered" evidence="1">
    <location>
        <begin position="1"/>
        <end position="66"/>
    </location>
</feature>
<name>A0A9W7CE13_9STRA</name>
<dbReference type="PANTHER" id="PTHR24114">
    <property type="entry name" value="LEUCINE RICH REPEAT FAMILY PROTEIN"/>
    <property type="match status" value="1"/>
</dbReference>
<reference evidence="3" key="1">
    <citation type="journal article" date="2023" name="Commun. Biol.">
        <title>Genome analysis of Parmales, the sister group of diatoms, reveals the evolutionary specialization of diatoms from phago-mixotrophs to photoautotrophs.</title>
        <authorList>
            <person name="Ban H."/>
            <person name="Sato S."/>
            <person name="Yoshikawa S."/>
            <person name="Yamada K."/>
            <person name="Nakamura Y."/>
            <person name="Ichinomiya M."/>
            <person name="Sato N."/>
            <person name="Blanc-Mathieu R."/>
            <person name="Endo H."/>
            <person name="Kuwata A."/>
            <person name="Ogata H."/>
        </authorList>
    </citation>
    <scope>NUCLEOTIDE SEQUENCE [LARGE SCALE GENOMIC DNA]</scope>
    <source>
        <strain evidence="3">NIES 3699</strain>
    </source>
</reference>
<feature type="compositionally biased region" description="Polar residues" evidence="1">
    <location>
        <begin position="177"/>
        <end position="199"/>
    </location>
</feature>
<proteinExistence type="predicted"/>
<evidence type="ECO:0000313" key="3">
    <source>
        <dbReference type="Proteomes" id="UP001165160"/>
    </source>
</evidence>
<evidence type="ECO:0000256" key="1">
    <source>
        <dbReference type="SAM" id="MobiDB-lite"/>
    </source>
</evidence>
<comment type="caution">
    <text evidence="2">The sequence shown here is derived from an EMBL/GenBank/DDBJ whole genome shotgun (WGS) entry which is preliminary data.</text>
</comment>
<feature type="compositionally biased region" description="Low complexity" evidence="1">
    <location>
        <begin position="36"/>
        <end position="45"/>
    </location>
</feature>
<protein>
    <submittedName>
        <fullName evidence="2">Uncharacterized protein</fullName>
    </submittedName>
</protein>
<dbReference type="Proteomes" id="UP001165160">
    <property type="component" value="Unassembled WGS sequence"/>
</dbReference>
<dbReference type="PANTHER" id="PTHR24114:SF2">
    <property type="entry name" value="F-BOX DOMAIN-CONTAINING PROTEIN-RELATED"/>
    <property type="match status" value="1"/>
</dbReference>
<dbReference type="EMBL" id="BRXX01000310">
    <property type="protein sequence ID" value="GMI04005.1"/>
    <property type="molecule type" value="Genomic_DNA"/>
</dbReference>
<dbReference type="InterPro" id="IPR001611">
    <property type="entry name" value="Leu-rich_rpt"/>
</dbReference>
<dbReference type="SUPFAM" id="SSF52047">
    <property type="entry name" value="RNI-like"/>
    <property type="match status" value="1"/>
</dbReference>
<sequence length="1236" mass="139000">MLNILDQVSSFSGPAPSTPGPQVSTPPFNRSRADSLESVSSATSKSSRRTSRLSKQSQDLMVPNELKNMEEFNRMEEMMEENKGMDKRMMEHIKTLESHSAKTNSNADNLSSLESTLQNLTDSFLEMKSLREDFSSGNNIEVRTLSTPMIDDLFPQRNLGHSSSSGGIVRRRRSFDGENNNSGSTMNPQTPNSLETKATNRYPLRKRASTVRYAAKLAKQRHSKLEPLKIPVLPTDKRNYRDTNKYHYPSPDFLDNMNVTTISPTEHEHVQAGEIKQRAGTFLVGSDGKYGRTSDLGHGAGVNNNAADSFADEGDHIDTLLEFKRNLKPLKMSSIVTNAAAIHKTQKRHRSQSMLLNNPVLSPTRKNKAFSESFKNHDGKDAQVYGIGEDYSESESEDENDENARFEALIRPLSASTRQFLTTSKNYLSYSQKQNINNKPRTPRRIYMKECERLGVAGERVITETTKGVSLDGGVSLKNKGLGDKQIQAFAEGVGAMFIRHLDLSNNRILEEKTSVAILSKLDPFIIQKLDLSKNRLTSKSFKILTKLVGESTNLLNLGLEESNLLTPSLKELMEAICRREVCPATDVVIYECPLKVLNLAGNNIDDKGAKIIAKAIPKCKNLLSLDLSWNNIRNAGACAVFDAITAKTSVESLDVGYNAIGTATDTERDAVKCLAKMVGEDEGGCSLTHLNVSHNQMNAKDCEIIGNALEKNHTLMGIHVEGNQGFIDSRGFLIPDAEGNESVHQAHATVFSRILPLVNPKLGRRNESWKTTCNCWICERWQEHTFVWDPTSSLAEPDDERPTDSYRVMITLSYEKWVPQRMQYDGETYTYRLLSMVPPGKQQYAFIIDDDSVPSPAANQKIGERDATWGNYSENSAKNLPKMVNTYVMVPPSEFDSDKSLAPRTKQKKIVKKGKWTFPKSLFAEYQQDTEDYLNRCFDFDYNNTGIQRRIAKKGLNDDEVEDEQKTRALLRENYEHIKHIFKSYAAAIGSGNEIFTMGKNAYYEFLGVCDIIDDESVKNGLGRAEVALVFVACQTIGPKSSFNKKNALCRFQFVDAIVSLATTKFLKTKKCSTNHEALKMLLDKHIIPKSDMVVQREFRTKRMYVESVDVMLRRNLGVLEALYKKYSGKTNLPNEKVKTVSSGEWQELCDDANLVDDGFIDRHIRVIYVRSIETAIDEIHDKSFRSMNFCEFLHGICWIASFLDSDNDLSAVVQRLITRLISFCLNSTKKKSEA</sequence>
<dbReference type="SMART" id="SM00368">
    <property type="entry name" value="LRR_RI"/>
    <property type="match status" value="4"/>
</dbReference>
<accession>A0A9W7CE13</accession>
<dbReference type="InterPro" id="IPR052394">
    <property type="entry name" value="LRR-containing"/>
</dbReference>
<keyword evidence="3" id="KW-1185">Reference proteome</keyword>
<dbReference type="Pfam" id="PF13516">
    <property type="entry name" value="LRR_6"/>
    <property type="match status" value="3"/>
</dbReference>